<dbReference type="InterPro" id="IPR000426">
    <property type="entry name" value="Proteasome_asu_N"/>
</dbReference>
<dbReference type="AlphaFoldDB" id="A0ABD3SH23"/>
<dbReference type="SUPFAM" id="SSF56235">
    <property type="entry name" value="N-terminal nucleophile aminohydrolases (Ntn hydrolases)"/>
    <property type="match status" value="2"/>
</dbReference>
<dbReference type="Proteomes" id="UP001530377">
    <property type="component" value="Unassembled WGS sequence"/>
</dbReference>
<keyword evidence="6" id="KW-1185">Reference proteome</keyword>
<evidence type="ECO:0000259" key="4">
    <source>
        <dbReference type="SMART" id="SM00948"/>
    </source>
</evidence>
<gene>
    <name evidence="5" type="ORF">ACHAXA_005569</name>
</gene>
<proteinExistence type="predicted"/>
<comment type="caution">
    <text evidence="5">The sequence shown here is derived from an EMBL/GenBank/DDBJ whole genome shotgun (WGS) entry which is preliminary data.</text>
</comment>
<dbReference type="PANTHER" id="PTHR11599">
    <property type="entry name" value="PROTEASOME SUBUNIT ALPHA/BETA"/>
    <property type="match status" value="1"/>
</dbReference>
<feature type="region of interest" description="Disordered" evidence="2">
    <location>
        <begin position="93"/>
        <end position="128"/>
    </location>
</feature>
<organism evidence="5 6">
    <name type="scientific">Cyclostephanos tholiformis</name>
    <dbReference type="NCBI Taxonomy" id="382380"/>
    <lineage>
        <taxon>Eukaryota</taxon>
        <taxon>Sar</taxon>
        <taxon>Stramenopiles</taxon>
        <taxon>Ochrophyta</taxon>
        <taxon>Bacillariophyta</taxon>
        <taxon>Coscinodiscophyceae</taxon>
        <taxon>Thalassiosirophycidae</taxon>
        <taxon>Stephanodiscales</taxon>
        <taxon>Stephanodiscaceae</taxon>
        <taxon>Cyclostephanos</taxon>
    </lineage>
</organism>
<feature type="compositionally biased region" description="Pro residues" evidence="2">
    <location>
        <begin position="111"/>
        <end position="122"/>
    </location>
</feature>
<feature type="signal peptide" evidence="3">
    <location>
        <begin position="1"/>
        <end position="26"/>
    </location>
</feature>
<evidence type="ECO:0000313" key="6">
    <source>
        <dbReference type="Proteomes" id="UP001530377"/>
    </source>
</evidence>
<dbReference type="Gene3D" id="3.60.20.10">
    <property type="entry name" value="Glutamine Phosphoribosylpyrophosphate, subunit 1, domain 1"/>
    <property type="match status" value="2"/>
</dbReference>
<reference evidence="5 6" key="1">
    <citation type="submission" date="2024-10" db="EMBL/GenBank/DDBJ databases">
        <title>Updated reference genomes for cyclostephanoid diatoms.</title>
        <authorList>
            <person name="Roberts W.R."/>
            <person name="Alverson A.J."/>
        </authorList>
    </citation>
    <scope>NUCLEOTIDE SEQUENCE [LARGE SCALE GENOMIC DNA]</scope>
    <source>
        <strain evidence="5 6">AJA228-03</strain>
    </source>
</reference>
<feature type="chain" id="PRO_5044796409" description="Proteasome alpha-type subunits domain-containing protein" evidence="3">
    <location>
        <begin position="27"/>
        <end position="422"/>
    </location>
</feature>
<evidence type="ECO:0000256" key="1">
    <source>
        <dbReference type="ARBA" id="ARBA00022942"/>
    </source>
</evidence>
<evidence type="ECO:0000256" key="2">
    <source>
        <dbReference type="SAM" id="MobiDB-lite"/>
    </source>
</evidence>
<dbReference type="SMART" id="SM00948">
    <property type="entry name" value="Proteasome_A_N"/>
    <property type="match status" value="1"/>
</dbReference>
<accession>A0ABD3SH23</accession>
<dbReference type="InterPro" id="IPR001353">
    <property type="entry name" value="Proteasome_sua/b"/>
</dbReference>
<dbReference type="Pfam" id="PF10584">
    <property type="entry name" value="Proteasome_A_N"/>
    <property type="match status" value="1"/>
</dbReference>
<evidence type="ECO:0000313" key="5">
    <source>
        <dbReference type="EMBL" id="KAL3823588.1"/>
    </source>
</evidence>
<evidence type="ECO:0000256" key="3">
    <source>
        <dbReference type="SAM" id="SignalP"/>
    </source>
</evidence>
<dbReference type="InterPro" id="IPR029055">
    <property type="entry name" value="Ntn_hydrolases_N"/>
</dbReference>
<protein>
    <recommendedName>
        <fullName evidence="4">Proteasome alpha-type subunits domain-containing protein</fullName>
    </recommendedName>
</protein>
<dbReference type="InterPro" id="IPR050115">
    <property type="entry name" value="Proteasome_alpha"/>
</dbReference>
<dbReference type="Pfam" id="PF00227">
    <property type="entry name" value="Proteasome"/>
    <property type="match status" value="1"/>
</dbReference>
<feature type="domain" description="Proteasome alpha-type subunits" evidence="4">
    <location>
        <begin position="46"/>
        <end position="68"/>
    </location>
</feature>
<dbReference type="GO" id="GO:0000502">
    <property type="term" value="C:proteasome complex"/>
    <property type="evidence" value="ECO:0007669"/>
    <property type="project" value="UniProtKB-KW"/>
</dbReference>
<name>A0ABD3SH23_9STRA</name>
<keyword evidence="1" id="KW-0647">Proteasome</keyword>
<keyword evidence="3" id="KW-0732">Signal</keyword>
<dbReference type="EMBL" id="JALLPB020000033">
    <property type="protein sequence ID" value="KAL3823588.1"/>
    <property type="molecule type" value="Genomic_DNA"/>
</dbReference>
<feature type="compositionally biased region" description="Acidic residues" evidence="2">
    <location>
        <begin position="93"/>
        <end position="106"/>
    </location>
</feature>
<sequence>MMYFSSPSLLTLTLVLLTLRRQQADAARSLSARRVRGPNARSADKYDRSITTFNPEGRLLQLEYALIAAEERGRGLTICVECDGVVVFAFPSGDEDDEEDDFDPLVDDISSPPPPPPPPPQSSPSVSVEIDEDAVTKTTATDDVISSVRSRSPAMTEHDPTHNTKIHRLSPTHLLLTSGLAGDSRTLASAFRRVASSWTHVHYGEVVTARELALEMGRVMHSIGLRPGARVLGVVGMLIGLDDADDFEVAATDDMGVEVRMYRCLPGGTLDRCNVCCTGGGVDAPGNAARKYATETLARVVSPSEYDGSIESLSGEDAISVQERKLRQVIEEVGHMALRYHHDSPSREGELIEGAHDEKTKQRYTIDIWLVRAAMANTSKDDNTTINPHRCLGKALMETRYARRVALDQITHAAKCLMDKNC</sequence>